<evidence type="ECO:0000313" key="3">
    <source>
        <dbReference type="EMBL" id="GAP92394.1"/>
    </source>
</evidence>
<dbReference type="GO" id="GO:1904262">
    <property type="term" value="P:negative regulation of TORC1 signaling"/>
    <property type="evidence" value="ECO:0007669"/>
    <property type="project" value="TreeGrafter"/>
</dbReference>
<protein>
    <recommendedName>
        <fullName evidence="1">Nitrogen permease regulator 3</fullName>
    </recommendedName>
    <alternativeName>
        <fullName evidence="1">Required for meiotic nuclear division protein 11</fullName>
    </alternativeName>
</protein>
<name>A0A1W2TUT4_ROSNE</name>
<evidence type="ECO:0000256" key="1">
    <source>
        <dbReference type="RuleBase" id="RU368069"/>
    </source>
</evidence>
<feature type="compositionally biased region" description="Low complexity" evidence="2">
    <location>
        <begin position="688"/>
        <end position="702"/>
    </location>
</feature>
<dbReference type="GO" id="GO:0010508">
    <property type="term" value="P:positive regulation of autophagy"/>
    <property type="evidence" value="ECO:0007669"/>
    <property type="project" value="TreeGrafter"/>
</dbReference>
<dbReference type="PANTHER" id="PTHR13153">
    <property type="entry name" value="CGTHBA PROTEIN -14 GENE PROTEIN"/>
    <property type="match status" value="1"/>
</dbReference>
<dbReference type="OrthoDB" id="18648at2759"/>
<feature type="region of interest" description="Disordered" evidence="2">
    <location>
        <begin position="562"/>
        <end position="609"/>
    </location>
</feature>
<dbReference type="GO" id="GO:0034198">
    <property type="term" value="P:cellular response to amino acid starvation"/>
    <property type="evidence" value="ECO:0007669"/>
    <property type="project" value="TreeGrafter"/>
</dbReference>
<feature type="compositionally biased region" description="Basic residues" evidence="2">
    <location>
        <begin position="154"/>
        <end position="164"/>
    </location>
</feature>
<dbReference type="OMA" id="WNHDDHL"/>
<comment type="function">
    <text evidence="1">Mediates inactivation of the TORC1 complex in response to amino acid starvation. Required for meiotic nuclear division.</text>
</comment>
<dbReference type="STRING" id="77044.A0A1W2TUT4"/>
<sequence length="896" mass="99344">MASPVLPNPSNLLGVALVVNRSRDGPRFVFHHPAQIQYGKKSRVTQTPGPAEDELDDDDEVLLNQIVQPLFFEGASGSLSNTAGLQAWNHDDHLETDSGSHLVPWEHVAGYPTRDLESLLTPSRAFHKRVFQVSLDQLCFVSSPVFVPENGVWRKQKRQPKNRAPKSPDNGAEPSIITREGQSPIVMTPDVPQIETRDMSVPDDAAADNGGNGNGQDEAEEKRSGMTMFNLVFILKPSKHEAKELADTLYAHIIRKINKLFKYSQQKNDFVWKESKRILTLKDKNREEKTRMSILWKEILEVSSLAACMKDIYEAVSQSKIAALQLETPEGTIAHSVQIPIPFYLTDLPPEEEAASTRGLWLTTANYFVEEDSLHDPSFLDKNFGLLLMSDEKKIIAELQADADEATAAMVEFVRLSKPTMSFYQISQGSGLSPAQVRKYAQHFIFWRRGIAIPPLHARDVYILSPNADFTLLPRASQAWARAFPLAPHLADFLAELSAAPRPYKWFCPSKNHRPTYLQMLAWLMRGGWVTQLCTFAYVVVWPEIQYEVEYELEAEELKAQQEEASRKEKEKQRQMEREQQQHQQQSSDQDHEKGKDEKHQRQQQEEHIQQRLWDLESDHRDRRFFHHRPSSPAGSSSTIRAGNTSLSASTTTLNLLAASATSAAAETLALPTSSTHLPRPNTPIPSSPVDATPSSSTSPPSYHAYAYEPDTPSHSEPPSASASPPASAQTQGERIALAARLSRIADKEAQAAYERSAAFARKPVPVATLHPSLNAAPHLAHLSPYVVPDTRRATGRDSLYLSAIGRRFADPKVRAAWPVLWKYFNGRAALERIVLGLDGSGPGGGSGGGVGGIASGGGSGGGNGSGNDKMKIKKRKEAWALMTAMSEHLICIRHF</sequence>
<reference evidence="3" key="1">
    <citation type="submission" date="2016-03" db="EMBL/GenBank/DDBJ databases">
        <title>Draft genome sequence of Rosellinia necatrix.</title>
        <authorList>
            <person name="Kanematsu S."/>
        </authorList>
    </citation>
    <scope>NUCLEOTIDE SEQUENCE [LARGE SCALE GENOMIC DNA]</scope>
    <source>
        <strain evidence="3">W97</strain>
    </source>
</reference>
<feature type="region of interest" description="Disordered" evidence="2">
    <location>
        <begin position="201"/>
        <end position="222"/>
    </location>
</feature>
<dbReference type="Proteomes" id="UP000054516">
    <property type="component" value="Unassembled WGS sequence"/>
</dbReference>
<feature type="region of interest" description="Disordered" evidence="2">
    <location>
        <begin position="849"/>
        <end position="870"/>
    </location>
</feature>
<feature type="compositionally biased region" description="Low complexity" evidence="2">
    <location>
        <begin position="718"/>
        <end position="734"/>
    </location>
</feature>
<feature type="compositionally biased region" description="Basic and acidic residues" evidence="2">
    <location>
        <begin position="562"/>
        <end position="581"/>
    </location>
</feature>
<dbReference type="AlphaFoldDB" id="A0A1W2TUT4"/>
<gene>
    <name evidence="3" type="ORF">SAMD00023353_8300210</name>
</gene>
<comment type="similarity">
    <text evidence="1">Belongs to the NPR3 family.</text>
</comment>
<organism evidence="3">
    <name type="scientific">Rosellinia necatrix</name>
    <name type="common">White root-rot fungus</name>
    <dbReference type="NCBI Taxonomy" id="77044"/>
    <lineage>
        <taxon>Eukaryota</taxon>
        <taxon>Fungi</taxon>
        <taxon>Dikarya</taxon>
        <taxon>Ascomycota</taxon>
        <taxon>Pezizomycotina</taxon>
        <taxon>Sordariomycetes</taxon>
        <taxon>Xylariomycetidae</taxon>
        <taxon>Xylariales</taxon>
        <taxon>Xylariaceae</taxon>
        <taxon>Rosellinia</taxon>
    </lineage>
</organism>
<evidence type="ECO:0000313" key="4">
    <source>
        <dbReference type="Proteomes" id="UP000054516"/>
    </source>
</evidence>
<dbReference type="GO" id="GO:1990130">
    <property type="term" value="C:GATOR1 complex"/>
    <property type="evidence" value="ECO:0007669"/>
    <property type="project" value="TreeGrafter"/>
</dbReference>
<feature type="compositionally biased region" description="Basic and acidic residues" evidence="2">
    <location>
        <begin position="589"/>
        <end position="609"/>
    </location>
</feature>
<accession>A0A1W2TUT4</accession>
<dbReference type="GO" id="GO:0038202">
    <property type="term" value="P:TORC1 signaling"/>
    <property type="evidence" value="ECO:0007669"/>
    <property type="project" value="TreeGrafter"/>
</dbReference>
<keyword evidence="1" id="KW-0469">Meiosis</keyword>
<keyword evidence="4" id="KW-1185">Reference proteome</keyword>
<feature type="region of interest" description="Disordered" evidence="2">
    <location>
        <begin position="152"/>
        <end position="186"/>
    </location>
</feature>
<dbReference type="Pfam" id="PF03666">
    <property type="entry name" value="NPR3"/>
    <property type="match status" value="1"/>
</dbReference>
<dbReference type="PANTHER" id="PTHR13153:SF5">
    <property type="entry name" value="GATOR COMPLEX PROTEIN NPRL3"/>
    <property type="match status" value="1"/>
</dbReference>
<comment type="subcellular location">
    <subcellularLocation>
        <location evidence="1">Vacuole membrane</location>
        <topology evidence="1">Peripheral membrane protein</topology>
    </subcellularLocation>
</comment>
<evidence type="ECO:0000256" key="2">
    <source>
        <dbReference type="SAM" id="MobiDB-lite"/>
    </source>
</evidence>
<feature type="region of interest" description="Disordered" evidence="2">
    <location>
        <begin position="672"/>
        <end position="734"/>
    </location>
</feature>
<proteinExistence type="inferred from homology"/>
<feature type="compositionally biased region" description="Gly residues" evidence="2">
    <location>
        <begin position="849"/>
        <end position="866"/>
    </location>
</feature>
<dbReference type="EMBL" id="DF977528">
    <property type="protein sequence ID" value="GAP92394.1"/>
    <property type="molecule type" value="Genomic_DNA"/>
</dbReference>
<dbReference type="InterPro" id="IPR005365">
    <property type="entry name" value="Npr3"/>
</dbReference>
<dbReference type="GO" id="GO:0051321">
    <property type="term" value="P:meiotic cell cycle"/>
    <property type="evidence" value="ECO:0007669"/>
    <property type="project" value="UniProtKB-UniRule"/>
</dbReference>
<dbReference type="GO" id="GO:0005774">
    <property type="term" value="C:vacuolar membrane"/>
    <property type="evidence" value="ECO:0007669"/>
    <property type="project" value="UniProtKB-SubCell"/>
</dbReference>
<keyword evidence="1" id="KW-0732">Signal</keyword>